<dbReference type="EMBL" id="CM047587">
    <property type="protein sequence ID" value="KAI9907219.1"/>
    <property type="molecule type" value="Genomic_DNA"/>
</dbReference>
<name>A0ACC0VMP7_9STRA</name>
<protein>
    <submittedName>
        <fullName evidence="1">Uncharacterized protein</fullName>
    </submittedName>
</protein>
<gene>
    <name evidence="1" type="ORF">PsorP6_016614</name>
</gene>
<reference evidence="1 2" key="1">
    <citation type="journal article" date="2022" name="bioRxiv">
        <title>The genome of the oomycete Peronosclerospora sorghi, a cosmopolitan pathogen of maize and sorghum, is inflated with dispersed pseudogenes.</title>
        <authorList>
            <person name="Fletcher K."/>
            <person name="Martin F."/>
            <person name="Isakeit T."/>
            <person name="Cavanaugh K."/>
            <person name="Magill C."/>
            <person name="Michelmore R."/>
        </authorList>
    </citation>
    <scope>NUCLEOTIDE SEQUENCE [LARGE SCALE GENOMIC DNA]</scope>
    <source>
        <strain evidence="1">P6</strain>
    </source>
</reference>
<dbReference type="Proteomes" id="UP001163321">
    <property type="component" value="Chromosome 8"/>
</dbReference>
<proteinExistence type="predicted"/>
<comment type="caution">
    <text evidence="1">The sequence shown here is derived from an EMBL/GenBank/DDBJ whole genome shotgun (WGS) entry which is preliminary data.</text>
</comment>
<accession>A0ACC0VMP7</accession>
<evidence type="ECO:0000313" key="1">
    <source>
        <dbReference type="EMBL" id="KAI9907219.1"/>
    </source>
</evidence>
<keyword evidence="2" id="KW-1185">Reference proteome</keyword>
<organism evidence="1 2">
    <name type="scientific">Peronosclerospora sorghi</name>
    <dbReference type="NCBI Taxonomy" id="230839"/>
    <lineage>
        <taxon>Eukaryota</taxon>
        <taxon>Sar</taxon>
        <taxon>Stramenopiles</taxon>
        <taxon>Oomycota</taxon>
        <taxon>Peronosporomycetes</taxon>
        <taxon>Peronosporales</taxon>
        <taxon>Peronosporaceae</taxon>
        <taxon>Peronosclerospora</taxon>
    </lineage>
</organism>
<sequence length="226" mass="25522">MSTDSQKEEALRKANESKAKRVQIKKARRSLVKDVPFRPDTGANDNVISRNVVKEMQESGSDVKMDKLKTSMNIELADGREVICTERCKVNVQLVTVAGPVNLIDLQCLVLEKGSDEFLLGDPTLKVLMLATCWSNLPPTEQLQEDDDVPKDDIVGLYYEEVEEIRSIVSDLNLWRAKLGADPPAKLGPLRVVLIDDAIRFRSKNRQYSPIKSKFLREYGVQSEKF</sequence>
<evidence type="ECO:0000313" key="2">
    <source>
        <dbReference type="Proteomes" id="UP001163321"/>
    </source>
</evidence>